<keyword evidence="4" id="KW-1185">Reference proteome</keyword>
<accession>A0A811NCT0</accession>
<dbReference type="Proteomes" id="UP000604825">
    <property type="component" value="Unassembled WGS sequence"/>
</dbReference>
<dbReference type="AlphaFoldDB" id="A0A811NCT0"/>
<dbReference type="GO" id="GO:0015995">
    <property type="term" value="P:chlorophyll biosynthetic process"/>
    <property type="evidence" value="ECO:0007669"/>
    <property type="project" value="InterPro"/>
</dbReference>
<dbReference type="SUPFAM" id="SSF48452">
    <property type="entry name" value="TPR-like"/>
    <property type="match status" value="1"/>
</dbReference>
<dbReference type="PANTHER" id="PTHR47310">
    <property type="entry name" value="PROTEIN FLUORESCENT IN BLUE LIGHT, CHLOROPLASTIC"/>
    <property type="match status" value="1"/>
</dbReference>
<gene>
    <name evidence="3" type="ORF">NCGR_LOCUS13461</name>
</gene>
<feature type="region of interest" description="Disordered" evidence="2">
    <location>
        <begin position="14"/>
        <end position="41"/>
    </location>
</feature>
<proteinExistence type="predicted"/>
<name>A0A811NCT0_9POAL</name>
<evidence type="ECO:0000256" key="1">
    <source>
        <dbReference type="SAM" id="Coils"/>
    </source>
</evidence>
<comment type="caution">
    <text evidence="3">The sequence shown here is derived from an EMBL/GenBank/DDBJ whole genome shotgun (WGS) entry which is preliminary data.</text>
</comment>
<dbReference type="InterPro" id="IPR044243">
    <property type="entry name" value="FLU"/>
</dbReference>
<dbReference type="EMBL" id="CAJGYO010000003">
    <property type="protein sequence ID" value="CAD6219861.1"/>
    <property type="molecule type" value="Genomic_DNA"/>
</dbReference>
<keyword evidence="1" id="KW-0175">Coiled coil</keyword>
<dbReference type="Pfam" id="PF13424">
    <property type="entry name" value="TPR_12"/>
    <property type="match status" value="1"/>
</dbReference>
<evidence type="ECO:0000256" key="2">
    <source>
        <dbReference type="SAM" id="MobiDB-lite"/>
    </source>
</evidence>
<evidence type="ECO:0008006" key="5">
    <source>
        <dbReference type="Google" id="ProtNLM"/>
    </source>
</evidence>
<dbReference type="InterPro" id="IPR011990">
    <property type="entry name" value="TPR-like_helical_dom_sf"/>
</dbReference>
<dbReference type="PANTHER" id="PTHR47310:SF8">
    <property type="entry name" value="OS01G0510600 PROTEIN"/>
    <property type="match status" value="1"/>
</dbReference>
<dbReference type="Gene3D" id="1.25.40.10">
    <property type="entry name" value="Tetratricopeptide repeat domain"/>
    <property type="match status" value="1"/>
</dbReference>
<evidence type="ECO:0000313" key="3">
    <source>
        <dbReference type="EMBL" id="CAD6219861.1"/>
    </source>
</evidence>
<feature type="coiled-coil region" evidence="1">
    <location>
        <begin position="196"/>
        <end position="223"/>
    </location>
</feature>
<evidence type="ECO:0000313" key="4">
    <source>
        <dbReference type="Proteomes" id="UP000604825"/>
    </source>
</evidence>
<organism evidence="3 4">
    <name type="scientific">Miscanthus lutarioriparius</name>
    <dbReference type="NCBI Taxonomy" id="422564"/>
    <lineage>
        <taxon>Eukaryota</taxon>
        <taxon>Viridiplantae</taxon>
        <taxon>Streptophyta</taxon>
        <taxon>Embryophyta</taxon>
        <taxon>Tracheophyta</taxon>
        <taxon>Spermatophyta</taxon>
        <taxon>Magnoliopsida</taxon>
        <taxon>Liliopsida</taxon>
        <taxon>Poales</taxon>
        <taxon>Poaceae</taxon>
        <taxon>PACMAD clade</taxon>
        <taxon>Panicoideae</taxon>
        <taxon>Andropogonodae</taxon>
        <taxon>Andropogoneae</taxon>
        <taxon>Saccharinae</taxon>
        <taxon>Miscanthus</taxon>
    </lineage>
</organism>
<sequence length="366" mass="39815">MEYADGPELLGLLCADADSSPNDEAGLPHGTPASPAPSVAGSRTVQQRTVPDFMPGLKVPIRPLLIQSPPSLRVSRPREEQSFLLPLLVDSTASLSCPIKCSAARRAPSLTDHNDSRNDGIHVASVYGHDLMKSLSDLQEVVFSPFNKACLLSSCIMYVLPPSCIAEPCEQAYSLPNMPLLFAIAMVGATVGGLLARQRRGELARLNDQLRQINAALRRQAKIESYAPTLSYAPVGSKIPESEVIVDPQKERLIAYLRTGKNYLRNQAPDKAFPEFKAALDLAQSLGDHVEEKKAARGLGASLQRQGKYKEAINYHSMVLNISKMTGEDAGVTEAYGAIADCYTELGELEKAGKFYDKYIARLENE</sequence>
<protein>
    <recommendedName>
        <fullName evidence="5">FLU</fullName>
    </recommendedName>
</protein>
<reference evidence="3" key="1">
    <citation type="submission" date="2020-10" db="EMBL/GenBank/DDBJ databases">
        <authorList>
            <person name="Han B."/>
            <person name="Lu T."/>
            <person name="Zhao Q."/>
            <person name="Huang X."/>
            <person name="Zhao Y."/>
        </authorList>
    </citation>
    <scope>NUCLEOTIDE SEQUENCE</scope>
</reference>
<dbReference type="OrthoDB" id="286233at2759"/>